<dbReference type="AlphaFoldDB" id="A0A8S2TZW1"/>
<name>A0A8S2TZW1_9BILA</name>
<evidence type="ECO:0000256" key="2">
    <source>
        <dbReference type="ARBA" id="ARBA00022692"/>
    </source>
</evidence>
<dbReference type="EMBL" id="CAJNOK010036195">
    <property type="protein sequence ID" value="CAF1520194.1"/>
    <property type="molecule type" value="Genomic_DNA"/>
</dbReference>
<evidence type="ECO:0000256" key="1">
    <source>
        <dbReference type="ARBA" id="ARBA00004370"/>
    </source>
</evidence>
<feature type="transmembrane region" description="Helical" evidence="5">
    <location>
        <begin position="128"/>
        <end position="149"/>
    </location>
</feature>
<comment type="caution">
    <text evidence="8">The sequence shown here is derived from an EMBL/GenBank/DDBJ whole genome shotgun (WGS) entry which is preliminary data.</text>
</comment>
<evidence type="ECO:0000313" key="7">
    <source>
        <dbReference type="EMBL" id="CAF1520194.1"/>
    </source>
</evidence>
<dbReference type="Proteomes" id="UP000682733">
    <property type="component" value="Unassembled WGS sequence"/>
</dbReference>
<keyword evidence="4 5" id="KW-0472">Membrane</keyword>
<organism evidence="8 9">
    <name type="scientific">Didymodactylos carnosus</name>
    <dbReference type="NCBI Taxonomy" id="1234261"/>
    <lineage>
        <taxon>Eukaryota</taxon>
        <taxon>Metazoa</taxon>
        <taxon>Spiralia</taxon>
        <taxon>Gnathifera</taxon>
        <taxon>Rotifera</taxon>
        <taxon>Eurotatoria</taxon>
        <taxon>Bdelloidea</taxon>
        <taxon>Philodinida</taxon>
        <taxon>Philodinidae</taxon>
        <taxon>Didymodactylos</taxon>
    </lineage>
</organism>
<evidence type="ECO:0000256" key="4">
    <source>
        <dbReference type="ARBA" id="ARBA00023136"/>
    </source>
</evidence>
<accession>A0A8S2TZW1</accession>
<dbReference type="GO" id="GO:0016020">
    <property type="term" value="C:membrane"/>
    <property type="evidence" value="ECO:0007669"/>
    <property type="project" value="UniProtKB-SubCell"/>
</dbReference>
<gene>
    <name evidence="7" type="ORF">OVA965_LOCUS37753</name>
    <name evidence="8" type="ORF">TMI583_LOCUS38869</name>
</gene>
<evidence type="ECO:0000256" key="3">
    <source>
        <dbReference type="ARBA" id="ARBA00022989"/>
    </source>
</evidence>
<evidence type="ECO:0000313" key="8">
    <source>
        <dbReference type="EMBL" id="CAF4307227.1"/>
    </source>
</evidence>
<sequence length="326" mass="37077">MSTLLTIANQLIIYIGSGFFIFGNLGNVLNIIVMLRKTFNASPCSRYLLASSVSNLFFVNPVLILYIIGIINGGAPLLQNNFVWCKFTALYLHTSSLTPLVCLALGTFDRYCSTSPSASIRLFSSIKIANRTIVITVIFLTLVGLPTIFVNNIVYNQCAITSITYMRYYAYFVVPIFYVLLPLSSMIYFGIRTFINIKNIRQRQIVVRTRGKRTEEQLAIMMSIQIIIIFVSAAIYYANILYTVQTYAIVNKTIERLIIESFVSLVIALEVYIIFTTHFYIYFATSSIYRKEVFKIIKCKSNRVHPVSTAQRNFTTRQNIPTVSVD</sequence>
<dbReference type="PANTHER" id="PTHR46641:SF2">
    <property type="entry name" value="FMRFAMIDE RECEPTOR"/>
    <property type="match status" value="1"/>
</dbReference>
<evidence type="ECO:0000256" key="5">
    <source>
        <dbReference type="SAM" id="Phobius"/>
    </source>
</evidence>
<dbReference type="PANTHER" id="PTHR46641">
    <property type="entry name" value="FMRFAMIDE RECEPTOR-RELATED"/>
    <property type="match status" value="1"/>
</dbReference>
<evidence type="ECO:0000259" key="6">
    <source>
        <dbReference type="PROSITE" id="PS50262"/>
    </source>
</evidence>
<dbReference type="PROSITE" id="PS50262">
    <property type="entry name" value="G_PROTEIN_RECEP_F1_2"/>
    <property type="match status" value="1"/>
</dbReference>
<dbReference type="SUPFAM" id="SSF81321">
    <property type="entry name" value="Family A G protein-coupled receptor-like"/>
    <property type="match status" value="1"/>
</dbReference>
<keyword evidence="2 5" id="KW-0812">Transmembrane</keyword>
<dbReference type="EMBL" id="CAJOBA010058331">
    <property type="protein sequence ID" value="CAF4307227.1"/>
    <property type="molecule type" value="Genomic_DNA"/>
</dbReference>
<feature type="transmembrane region" description="Helical" evidence="5">
    <location>
        <begin position="218"/>
        <end position="238"/>
    </location>
</feature>
<keyword evidence="3 5" id="KW-1133">Transmembrane helix</keyword>
<dbReference type="InterPro" id="IPR052954">
    <property type="entry name" value="GPCR-Ligand_Int"/>
</dbReference>
<feature type="transmembrane region" description="Helical" evidence="5">
    <location>
        <begin position="12"/>
        <end position="35"/>
    </location>
</feature>
<dbReference type="Proteomes" id="UP000677228">
    <property type="component" value="Unassembled WGS sequence"/>
</dbReference>
<protein>
    <recommendedName>
        <fullName evidence="6">G-protein coupled receptors family 1 profile domain-containing protein</fullName>
    </recommendedName>
</protein>
<dbReference type="InterPro" id="IPR017452">
    <property type="entry name" value="GPCR_Rhodpsn_7TM"/>
</dbReference>
<feature type="transmembrane region" description="Helical" evidence="5">
    <location>
        <begin position="47"/>
        <end position="68"/>
    </location>
</feature>
<comment type="subcellular location">
    <subcellularLocation>
        <location evidence="1">Membrane</location>
    </subcellularLocation>
</comment>
<dbReference type="Gene3D" id="1.20.1070.10">
    <property type="entry name" value="Rhodopsin 7-helix transmembrane proteins"/>
    <property type="match status" value="1"/>
</dbReference>
<evidence type="ECO:0000313" key="9">
    <source>
        <dbReference type="Proteomes" id="UP000682733"/>
    </source>
</evidence>
<feature type="transmembrane region" description="Helical" evidence="5">
    <location>
        <begin position="169"/>
        <end position="191"/>
    </location>
</feature>
<proteinExistence type="predicted"/>
<feature type="domain" description="G-protein coupled receptors family 1 profile" evidence="6">
    <location>
        <begin position="26"/>
        <end position="282"/>
    </location>
</feature>
<feature type="transmembrane region" description="Helical" evidence="5">
    <location>
        <begin position="258"/>
        <end position="283"/>
    </location>
</feature>
<reference evidence="8" key="1">
    <citation type="submission" date="2021-02" db="EMBL/GenBank/DDBJ databases">
        <authorList>
            <person name="Nowell W R."/>
        </authorList>
    </citation>
    <scope>NUCLEOTIDE SEQUENCE</scope>
</reference>